<organism evidence="3">
    <name type="scientific">hydrothermal vent metagenome</name>
    <dbReference type="NCBI Taxonomy" id="652676"/>
    <lineage>
        <taxon>unclassified sequences</taxon>
        <taxon>metagenomes</taxon>
        <taxon>ecological metagenomes</taxon>
    </lineage>
</organism>
<dbReference type="GO" id="GO:0010134">
    <property type="term" value="P:sulfate assimilation via adenylyl sulfate reduction"/>
    <property type="evidence" value="ECO:0007669"/>
    <property type="project" value="TreeGrafter"/>
</dbReference>
<accession>A0A3B1CPT1</accession>
<gene>
    <name evidence="3" type="ORF">MNBD_NITROSPIRAE02-955</name>
</gene>
<feature type="domain" description="APS kinase" evidence="2">
    <location>
        <begin position="3"/>
        <end position="152"/>
    </location>
</feature>
<dbReference type="EMBL" id="UOGH01000006">
    <property type="protein sequence ID" value="VAX26673.1"/>
    <property type="molecule type" value="Genomic_DNA"/>
</dbReference>
<dbReference type="GO" id="GO:0005737">
    <property type="term" value="C:cytoplasm"/>
    <property type="evidence" value="ECO:0007669"/>
    <property type="project" value="TreeGrafter"/>
</dbReference>
<dbReference type="Gene3D" id="3.40.50.300">
    <property type="entry name" value="P-loop containing nucleotide triphosphate hydrolases"/>
    <property type="match status" value="1"/>
</dbReference>
<dbReference type="GO" id="GO:0004020">
    <property type="term" value="F:adenylylsulfate kinase activity"/>
    <property type="evidence" value="ECO:0007669"/>
    <property type="project" value="UniProtKB-EC"/>
</dbReference>
<dbReference type="InterPro" id="IPR059117">
    <property type="entry name" value="APS_kinase_dom"/>
</dbReference>
<evidence type="ECO:0000259" key="2">
    <source>
        <dbReference type="Pfam" id="PF01583"/>
    </source>
</evidence>
<dbReference type="GO" id="GO:0019379">
    <property type="term" value="P:sulfate assimilation, phosphoadenylyl sulfate reduction by phosphoadenylyl-sulfate reductase (thioredoxin)"/>
    <property type="evidence" value="ECO:0007669"/>
    <property type="project" value="TreeGrafter"/>
</dbReference>
<proteinExistence type="predicted"/>
<evidence type="ECO:0000313" key="3">
    <source>
        <dbReference type="EMBL" id="VAX26673.1"/>
    </source>
</evidence>
<dbReference type="InterPro" id="IPR050512">
    <property type="entry name" value="Sulf_AdTrans/APS_kinase"/>
</dbReference>
<sequence>MPKAIWITGLPGSGKSTVAEAFKERHPEFVLLRMDELRKIVTPKPSYSEAERDMVYRCIVYTAKTLTELGHDVIIDATGNMRRWRELAREVIPDFAEVYLKCSVSECRRRERLRRETHAAPRDIYEKGKKGWPVPGVTVPYEEPLNPEVLIDTEVTDIEGAVRIMEAVLKYR</sequence>
<dbReference type="EC" id="2.7.1.25" evidence="3"/>
<dbReference type="InterPro" id="IPR027417">
    <property type="entry name" value="P-loop_NTPase"/>
</dbReference>
<dbReference type="GO" id="GO:0004781">
    <property type="term" value="F:sulfate adenylyltransferase (ATP) activity"/>
    <property type="evidence" value="ECO:0007669"/>
    <property type="project" value="TreeGrafter"/>
</dbReference>
<dbReference type="SUPFAM" id="SSF52540">
    <property type="entry name" value="P-loop containing nucleoside triphosphate hydrolases"/>
    <property type="match status" value="1"/>
</dbReference>
<dbReference type="Pfam" id="PF01583">
    <property type="entry name" value="APS_kinase"/>
    <property type="match status" value="1"/>
</dbReference>
<keyword evidence="1 3" id="KW-0808">Transferase</keyword>
<dbReference type="AlphaFoldDB" id="A0A3B1CPT1"/>
<name>A0A3B1CPT1_9ZZZZ</name>
<dbReference type="PANTHER" id="PTHR42700:SF1">
    <property type="entry name" value="SULFATE ADENYLYLTRANSFERASE"/>
    <property type="match status" value="1"/>
</dbReference>
<evidence type="ECO:0000256" key="1">
    <source>
        <dbReference type="ARBA" id="ARBA00022679"/>
    </source>
</evidence>
<keyword evidence="3" id="KW-0418">Kinase</keyword>
<reference evidence="3" key="1">
    <citation type="submission" date="2018-06" db="EMBL/GenBank/DDBJ databases">
        <authorList>
            <person name="Zhirakovskaya E."/>
        </authorList>
    </citation>
    <scope>NUCLEOTIDE SEQUENCE</scope>
</reference>
<dbReference type="PANTHER" id="PTHR42700">
    <property type="entry name" value="SULFATE ADENYLYLTRANSFERASE"/>
    <property type="match status" value="1"/>
</dbReference>
<protein>
    <submittedName>
        <fullName evidence="3">Adenylylsulfate kinase</fullName>
        <ecNumber evidence="3">2.7.1.25</ecNumber>
    </submittedName>
</protein>